<dbReference type="InterPro" id="IPR017853">
    <property type="entry name" value="GH"/>
</dbReference>
<dbReference type="SUPFAM" id="SSF51445">
    <property type="entry name" value="(Trans)glycosidases"/>
    <property type="match status" value="1"/>
</dbReference>
<dbReference type="Pfam" id="PF00232">
    <property type="entry name" value="Glyco_hydro_1"/>
    <property type="match status" value="1"/>
</dbReference>
<dbReference type="RefSeq" id="WP_186917545.1">
    <property type="nucleotide sequence ID" value="NZ_JACOFZ010000008.1"/>
</dbReference>
<dbReference type="EMBL" id="JACOFZ010000008">
    <property type="protein sequence ID" value="MBC3882924.1"/>
    <property type="molecule type" value="Genomic_DNA"/>
</dbReference>
<protein>
    <submittedName>
        <fullName evidence="1">Family 1 glycosylhydrolase</fullName>
    </submittedName>
</protein>
<dbReference type="Gene3D" id="3.20.20.80">
    <property type="entry name" value="Glycosidases"/>
    <property type="match status" value="1"/>
</dbReference>
<dbReference type="GO" id="GO:0005975">
    <property type="term" value="P:carbohydrate metabolic process"/>
    <property type="evidence" value="ECO:0007669"/>
    <property type="project" value="InterPro"/>
</dbReference>
<accession>A0A923HWY8</accession>
<dbReference type="InterPro" id="IPR001360">
    <property type="entry name" value="Glyco_hydro_1"/>
</dbReference>
<dbReference type="Proteomes" id="UP000627446">
    <property type="component" value="Unassembled WGS sequence"/>
</dbReference>
<name>A0A923HWY8_9BURK</name>
<evidence type="ECO:0000313" key="1">
    <source>
        <dbReference type="EMBL" id="MBC3882924.1"/>
    </source>
</evidence>
<evidence type="ECO:0000313" key="2">
    <source>
        <dbReference type="Proteomes" id="UP000627446"/>
    </source>
</evidence>
<keyword evidence="2" id="KW-1185">Reference proteome</keyword>
<organism evidence="1 2">
    <name type="scientific">Undibacterium nitidum</name>
    <dbReference type="NCBI Taxonomy" id="2762298"/>
    <lineage>
        <taxon>Bacteria</taxon>
        <taxon>Pseudomonadati</taxon>
        <taxon>Pseudomonadota</taxon>
        <taxon>Betaproteobacteria</taxon>
        <taxon>Burkholderiales</taxon>
        <taxon>Oxalobacteraceae</taxon>
        <taxon>Undibacterium</taxon>
    </lineage>
</organism>
<dbReference type="AlphaFoldDB" id="A0A923HWY8"/>
<reference evidence="1" key="1">
    <citation type="submission" date="2020-08" db="EMBL/GenBank/DDBJ databases">
        <title>Novel species isolated from subtropical streams in China.</title>
        <authorList>
            <person name="Lu H."/>
        </authorList>
    </citation>
    <scope>NUCLEOTIDE SEQUENCE</scope>
    <source>
        <strain evidence="1">LX22W</strain>
    </source>
</reference>
<proteinExistence type="predicted"/>
<gene>
    <name evidence="1" type="ORF">H8K36_16145</name>
</gene>
<comment type="caution">
    <text evidence="1">The sequence shown here is derived from an EMBL/GenBank/DDBJ whole genome shotgun (WGS) entry which is preliminary data.</text>
</comment>
<sequence length="55" mass="6886">MLTLESLRSLNLINHLEWNSDYLRRFGLYYVDYLSQQRIPKESALWYRDWMWVCV</sequence>
<dbReference type="GO" id="GO:0004553">
    <property type="term" value="F:hydrolase activity, hydrolyzing O-glycosyl compounds"/>
    <property type="evidence" value="ECO:0007669"/>
    <property type="project" value="InterPro"/>
</dbReference>